<comment type="caution">
    <text evidence="2">The sequence shown here is derived from an EMBL/GenBank/DDBJ whole genome shotgun (WGS) entry which is preliminary data.</text>
</comment>
<dbReference type="Proteomes" id="UP000257109">
    <property type="component" value="Unassembled WGS sequence"/>
</dbReference>
<reference evidence="2" key="1">
    <citation type="submission" date="2018-05" db="EMBL/GenBank/DDBJ databases">
        <title>Draft genome of Mucuna pruriens seed.</title>
        <authorList>
            <person name="Nnadi N.E."/>
            <person name="Vos R."/>
            <person name="Hasami M.H."/>
            <person name="Devisetty U.K."/>
            <person name="Aguiy J.C."/>
        </authorList>
    </citation>
    <scope>NUCLEOTIDE SEQUENCE [LARGE SCALE GENOMIC DNA]</scope>
    <source>
        <strain evidence="2">JCA_2017</strain>
    </source>
</reference>
<keyword evidence="3" id="KW-1185">Reference proteome</keyword>
<dbReference type="AlphaFoldDB" id="A0A371ICZ5"/>
<evidence type="ECO:0000313" key="2">
    <source>
        <dbReference type="EMBL" id="RDY12899.1"/>
    </source>
</evidence>
<feature type="transmembrane region" description="Helical" evidence="1">
    <location>
        <begin position="16"/>
        <end position="38"/>
    </location>
</feature>
<proteinExistence type="predicted"/>
<name>A0A371ICZ5_MUCPR</name>
<evidence type="ECO:0000313" key="3">
    <source>
        <dbReference type="Proteomes" id="UP000257109"/>
    </source>
</evidence>
<feature type="non-terminal residue" evidence="2">
    <location>
        <position position="1"/>
    </location>
</feature>
<protein>
    <submittedName>
        <fullName evidence="2">Uncharacterized protein</fullName>
    </submittedName>
</protein>
<evidence type="ECO:0000256" key="1">
    <source>
        <dbReference type="SAM" id="Phobius"/>
    </source>
</evidence>
<sequence length="161" mass="18711">MGTIELSNNIKLHNVLYVPKLSCNIILIHILIINLNYIDDKTRVLFDFLNFNFNGNKVDCCDVYHKSKQCRLSFSMRAIIKLKSLSVHRFHDLNFFPTRGNLTGDFLHREPSTKQTSRMKVSSYPQCCKNLKISSKLANIFLGRMRLDNHSYHQSNTNNDS</sequence>
<keyword evidence="1" id="KW-1133">Transmembrane helix</keyword>
<gene>
    <name evidence="2" type="ORF">CR513_02244</name>
</gene>
<dbReference type="EMBL" id="QJKJ01000385">
    <property type="protein sequence ID" value="RDY12899.1"/>
    <property type="molecule type" value="Genomic_DNA"/>
</dbReference>
<accession>A0A371ICZ5</accession>
<keyword evidence="1" id="KW-0812">Transmembrane</keyword>
<organism evidence="2 3">
    <name type="scientific">Mucuna pruriens</name>
    <name type="common">Velvet bean</name>
    <name type="synonym">Dolichos pruriens</name>
    <dbReference type="NCBI Taxonomy" id="157652"/>
    <lineage>
        <taxon>Eukaryota</taxon>
        <taxon>Viridiplantae</taxon>
        <taxon>Streptophyta</taxon>
        <taxon>Embryophyta</taxon>
        <taxon>Tracheophyta</taxon>
        <taxon>Spermatophyta</taxon>
        <taxon>Magnoliopsida</taxon>
        <taxon>eudicotyledons</taxon>
        <taxon>Gunneridae</taxon>
        <taxon>Pentapetalae</taxon>
        <taxon>rosids</taxon>
        <taxon>fabids</taxon>
        <taxon>Fabales</taxon>
        <taxon>Fabaceae</taxon>
        <taxon>Papilionoideae</taxon>
        <taxon>50 kb inversion clade</taxon>
        <taxon>NPAAA clade</taxon>
        <taxon>indigoferoid/millettioid clade</taxon>
        <taxon>Phaseoleae</taxon>
        <taxon>Mucuna</taxon>
    </lineage>
</organism>
<keyword evidence="1" id="KW-0472">Membrane</keyword>